<evidence type="ECO:0000256" key="7">
    <source>
        <dbReference type="RuleBase" id="RU363058"/>
    </source>
</evidence>
<evidence type="ECO:0000256" key="1">
    <source>
        <dbReference type="ARBA" id="ARBA00004141"/>
    </source>
</evidence>
<keyword evidence="5 7" id="KW-1133">Transmembrane helix</keyword>
<dbReference type="Proteomes" id="UP000009170">
    <property type="component" value="Unassembled WGS sequence"/>
</dbReference>
<comment type="subcellular location">
    <subcellularLocation>
        <location evidence="1 7">Membrane</location>
        <topology evidence="1 7">Multi-pass membrane protein</topology>
    </subcellularLocation>
</comment>
<dbReference type="FunCoup" id="A0A090M7M5">
    <property type="interactions" value="797"/>
</dbReference>
<dbReference type="RefSeq" id="XP_003075057.2">
    <property type="nucleotide sequence ID" value="XM_003075009.2"/>
</dbReference>
<dbReference type="KEGG" id="ota:OT_ostta02g02460"/>
<comment type="function">
    <text evidence="7">Sodium-phosphate symporter.</text>
</comment>
<feature type="transmembrane region" description="Helical" evidence="7">
    <location>
        <begin position="25"/>
        <end position="45"/>
    </location>
</feature>
<comment type="caution">
    <text evidence="8">The sequence shown here is derived from an EMBL/GenBank/DDBJ whole genome shotgun (WGS) entry which is preliminary data.</text>
</comment>
<reference evidence="9" key="1">
    <citation type="journal article" date="2006" name="Proc. Natl. Acad. Sci. U.S.A.">
        <title>Genome analysis of the smallest free-living eukaryote Ostreococcus tauri unveils many unique features.</title>
        <authorList>
            <person name="Derelle E."/>
            <person name="Ferraz C."/>
            <person name="Rombauts S."/>
            <person name="Rouze P."/>
            <person name="Worden A.Z."/>
            <person name="Robbens S."/>
            <person name="Partensky F."/>
            <person name="Degroeve S."/>
            <person name="Echeynie S."/>
            <person name="Cooke R."/>
            <person name="Saeys Y."/>
            <person name="Wuyts J."/>
            <person name="Jabbari K."/>
            <person name="Bowler C."/>
            <person name="Panaud O."/>
            <person name="Piegu B."/>
            <person name="Ball S.G."/>
            <person name="Ral J.-P."/>
            <person name="Bouget F.-Y."/>
            <person name="Piganeau G."/>
            <person name="De Baets B."/>
            <person name="Picard A."/>
            <person name="Delseny M."/>
            <person name="Demaille J."/>
            <person name="Van de Peer Y."/>
            <person name="Moreau H."/>
        </authorList>
    </citation>
    <scope>NUCLEOTIDE SEQUENCE [LARGE SCALE GENOMIC DNA]</scope>
    <source>
        <strain evidence="9">OTTH 0595 / CCAP 157/2 / RCC745</strain>
    </source>
</reference>
<feature type="transmembrane region" description="Helical" evidence="7">
    <location>
        <begin position="414"/>
        <end position="434"/>
    </location>
</feature>
<dbReference type="AlphaFoldDB" id="A0A090M7M5"/>
<proteinExistence type="inferred from homology"/>
<feature type="transmembrane region" description="Helical" evidence="7">
    <location>
        <begin position="65"/>
        <end position="87"/>
    </location>
</feature>
<dbReference type="InParanoid" id="A0A090M7M5"/>
<feature type="transmembrane region" description="Helical" evidence="7">
    <location>
        <begin position="174"/>
        <end position="203"/>
    </location>
</feature>
<dbReference type="GO" id="GO:0005315">
    <property type="term" value="F:phosphate transmembrane transporter activity"/>
    <property type="evidence" value="ECO:0007669"/>
    <property type="project" value="InterPro"/>
</dbReference>
<dbReference type="PANTHER" id="PTHR11101">
    <property type="entry name" value="PHOSPHATE TRANSPORTER"/>
    <property type="match status" value="1"/>
</dbReference>
<keyword evidence="2 7" id="KW-0813">Transport</keyword>
<dbReference type="OrthoDB" id="260807at2759"/>
<feature type="transmembrane region" description="Helical" evidence="7">
    <location>
        <begin position="108"/>
        <end position="128"/>
    </location>
</feature>
<sequence>MSGSEALAHAGRALLMAGGEATKNFEWIVVIGGFLAFFAAFGIGANDVANAFATSVGSGALSIKSAVVLAGVFEFCGAMFMGGHVVETMRKGVTDQKCFNGKSGSHDPVLLMYGCLCVIFAVGVWLVVASALEMPVSTTHSCVGGLIGMTLVARGDDCVVWSKKADEFPYVKGVAAIVVSWVLSPVISGCFSFAMFLILRTLVMRSENSFSRVSYVFPVLFGATLIINVFFIVYKGSPHLGLKDTPVGTACAAAFGVGGGAGILSYFLISPYIVRRTEELYAQEQAEQAERGSGKKVEETVVRQPREYPRGVFGAPTRVWYAIQDHLETSLAVKASDLIEEDMAVNAIHDNAEKFDEKTELSMRYLQILTACCDAFAHGANDVANSIGPFATIVLVYKAGKVSTKKKDPMGDDAYWILSLGALGIVVGLALYGYRILHALGTKLAKLTPSRGICIELGAACVIILGSRMGWPLSTTHCQVGATMGVAMLEGRKGINWFILAKTVAGWIITLVVVGFSTSAFFAQGAFAPMVHYPCYIAATAKDSISEALCTI</sequence>
<reference evidence="8 9" key="2">
    <citation type="journal article" date="2014" name="BMC Genomics">
        <title>An improved genome of the model marine alga Ostreococcus tauri unfolds by assessing Illumina de novo assemblies.</title>
        <authorList>
            <person name="Blanc-Mathieu R."/>
            <person name="Verhelst B."/>
            <person name="Derelle E."/>
            <person name="Rombauts S."/>
            <person name="Bouget F.Y."/>
            <person name="Carre I."/>
            <person name="Chateau A."/>
            <person name="Eyre-Walker A."/>
            <person name="Grimsley N."/>
            <person name="Moreau H."/>
            <person name="Piegu B."/>
            <person name="Rivals E."/>
            <person name="Schackwitz W."/>
            <person name="Van de Peer Y."/>
            <person name="Piganeau G."/>
        </authorList>
    </citation>
    <scope>NUCLEOTIDE SEQUENCE [LARGE SCALE GENOMIC DNA]</scope>
    <source>
        <strain evidence="9">OTTH 0595 / CCAP 157/2 / RCC745</strain>
    </source>
</reference>
<keyword evidence="4 7" id="KW-0812">Transmembrane</keyword>
<comment type="similarity">
    <text evidence="7">Belongs to the inorganic phosphate transporter (PiT) (TC 2.A.20) family.</text>
</comment>
<evidence type="ECO:0000256" key="5">
    <source>
        <dbReference type="ARBA" id="ARBA00022989"/>
    </source>
</evidence>
<dbReference type="GO" id="GO:0035435">
    <property type="term" value="P:phosphate ion transmembrane transport"/>
    <property type="evidence" value="ECO:0007669"/>
    <property type="project" value="TreeGrafter"/>
</dbReference>
<evidence type="ECO:0000256" key="6">
    <source>
        <dbReference type="ARBA" id="ARBA00023136"/>
    </source>
</evidence>
<feature type="transmembrane region" description="Helical" evidence="7">
    <location>
        <begin position="215"/>
        <end position="234"/>
    </location>
</feature>
<feature type="transmembrane region" description="Helical" evidence="7">
    <location>
        <begin position="246"/>
        <end position="269"/>
    </location>
</feature>
<keyword evidence="3 7" id="KW-0592">Phosphate transport</keyword>
<organism evidence="8 9">
    <name type="scientific">Ostreococcus tauri</name>
    <name type="common">Marine green alga</name>
    <dbReference type="NCBI Taxonomy" id="70448"/>
    <lineage>
        <taxon>Eukaryota</taxon>
        <taxon>Viridiplantae</taxon>
        <taxon>Chlorophyta</taxon>
        <taxon>Mamiellophyceae</taxon>
        <taxon>Mamiellales</taxon>
        <taxon>Bathycoccaceae</taxon>
        <taxon>Ostreococcus</taxon>
    </lineage>
</organism>
<dbReference type="PANTHER" id="PTHR11101:SF80">
    <property type="entry name" value="PHOSPHATE TRANSPORTER"/>
    <property type="match status" value="1"/>
</dbReference>
<dbReference type="GO" id="GO:0016020">
    <property type="term" value="C:membrane"/>
    <property type="evidence" value="ECO:0007669"/>
    <property type="project" value="UniProtKB-SubCell"/>
</dbReference>
<dbReference type="EMBL" id="CAID01000002">
    <property type="protein sequence ID" value="CEG01038.1"/>
    <property type="molecule type" value="Genomic_DNA"/>
</dbReference>
<protein>
    <recommendedName>
        <fullName evidence="7">Phosphate transporter</fullName>
    </recommendedName>
</protein>
<dbReference type="STRING" id="70448.A0A090M7M5"/>
<evidence type="ECO:0000313" key="9">
    <source>
        <dbReference type="Proteomes" id="UP000009170"/>
    </source>
</evidence>
<evidence type="ECO:0000256" key="4">
    <source>
        <dbReference type="ARBA" id="ARBA00022692"/>
    </source>
</evidence>
<dbReference type="InterPro" id="IPR001204">
    <property type="entry name" value="Phos_transporter"/>
</dbReference>
<evidence type="ECO:0000313" key="8">
    <source>
        <dbReference type="EMBL" id="CEG01038.1"/>
    </source>
</evidence>
<evidence type="ECO:0000256" key="2">
    <source>
        <dbReference type="ARBA" id="ARBA00022448"/>
    </source>
</evidence>
<gene>
    <name evidence="8" type="ORF">OT_ostta02g02460</name>
</gene>
<feature type="transmembrane region" description="Helical" evidence="7">
    <location>
        <begin position="497"/>
        <end position="523"/>
    </location>
</feature>
<evidence type="ECO:0000256" key="3">
    <source>
        <dbReference type="ARBA" id="ARBA00022592"/>
    </source>
</evidence>
<dbReference type="Pfam" id="PF01384">
    <property type="entry name" value="PHO4"/>
    <property type="match status" value="1"/>
</dbReference>
<name>A0A090M7M5_OSTTA</name>
<keyword evidence="6 7" id="KW-0472">Membrane</keyword>
<keyword evidence="9" id="KW-1185">Reference proteome</keyword>
<dbReference type="GeneID" id="9837270"/>
<accession>A0A090M7M5</accession>